<protein>
    <submittedName>
        <fullName evidence="1">Uncharacterized protein</fullName>
    </submittedName>
</protein>
<reference evidence="1" key="1">
    <citation type="submission" date="2020-02" db="EMBL/GenBank/DDBJ databases">
        <authorList>
            <person name="Meier V. D."/>
        </authorList>
    </citation>
    <scope>NUCLEOTIDE SEQUENCE</scope>
    <source>
        <strain evidence="1">AVDCRST_MAG92</strain>
    </source>
</reference>
<evidence type="ECO:0000313" key="1">
    <source>
        <dbReference type="EMBL" id="CAA9225739.1"/>
    </source>
</evidence>
<dbReference type="AlphaFoldDB" id="A0A6J4HJQ2"/>
<gene>
    <name evidence="1" type="ORF">AVDCRST_MAG92-803</name>
</gene>
<proteinExistence type="predicted"/>
<accession>A0A6J4HJQ2</accession>
<name>A0A6J4HJQ2_9CYAN</name>
<dbReference type="EMBL" id="CADCTM010000110">
    <property type="protein sequence ID" value="CAA9225739.1"/>
    <property type="molecule type" value="Genomic_DNA"/>
</dbReference>
<sequence length="68" mass="7614">MKSCCYNRYKNPSQVSWLFQPGLGIKLEKSLVFNAPMGFTAAPKSWLGVIQLDRVAFGVVSGFKKLIF</sequence>
<organism evidence="1">
    <name type="scientific">uncultured Coleofasciculus sp</name>
    <dbReference type="NCBI Taxonomy" id="1267456"/>
    <lineage>
        <taxon>Bacteria</taxon>
        <taxon>Bacillati</taxon>
        <taxon>Cyanobacteriota</taxon>
        <taxon>Cyanophyceae</taxon>
        <taxon>Coleofasciculales</taxon>
        <taxon>Coleofasciculaceae</taxon>
        <taxon>Coleofasciculus</taxon>
        <taxon>environmental samples</taxon>
    </lineage>
</organism>